<evidence type="ECO:0000256" key="4">
    <source>
        <dbReference type="ARBA" id="ARBA00023242"/>
    </source>
</evidence>
<dbReference type="GO" id="GO:0005634">
    <property type="term" value="C:nucleus"/>
    <property type="evidence" value="ECO:0007669"/>
    <property type="project" value="UniProtKB-SubCell"/>
</dbReference>
<accession>A0A1B0CWW0</accession>
<dbReference type="GO" id="GO:0006261">
    <property type="term" value="P:DNA-templated DNA replication"/>
    <property type="evidence" value="ECO:0007669"/>
    <property type="project" value="TreeGrafter"/>
</dbReference>
<evidence type="ECO:0000256" key="2">
    <source>
        <dbReference type="ARBA" id="ARBA00007925"/>
    </source>
</evidence>
<name>A0A1B0CWW0_LUTLO</name>
<evidence type="ECO:0000256" key="1">
    <source>
        <dbReference type="ARBA" id="ARBA00004123"/>
    </source>
</evidence>
<dbReference type="VEuPathDB" id="VectorBase:LLOJ009494"/>
<dbReference type="EnsemblMetazoa" id="LLOJ009494-RA">
    <property type="protein sequence ID" value="LLOJ009494-PA"/>
    <property type="gene ID" value="LLOJ009494"/>
</dbReference>
<proteinExistence type="inferred from homology"/>
<dbReference type="EMBL" id="AJWK01032909">
    <property type="status" value="NOT_ANNOTATED_CDS"/>
    <property type="molecule type" value="Genomic_DNA"/>
</dbReference>
<dbReference type="PANTHER" id="PTHR13489">
    <property type="entry name" value="MINI-CHROMOSOME MAINTENANCE COMPLEX-BINDING PROTEIN"/>
    <property type="match status" value="1"/>
</dbReference>
<comment type="similarity">
    <text evidence="2">Belongs to the MCMBP family.</text>
</comment>
<protein>
    <recommendedName>
        <fullName evidence="3">Mini-chromosome maintenance complex-binding protein</fullName>
    </recommendedName>
</protein>
<reference evidence="5" key="1">
    <citation type="submission" date="2020-05" db="UniProtKB">
        <authorList>
            <consortium name="EnsemblMetazoa"/>
        </authorList>
    </citation>
    <scope>IDENTIFICATION</scope>
    <source>
        <strain evidence="5">Jacobina</strain>
    </source>
</reference>
<keyword evidence="6" id="KW-1185">Reference proteome</keyword>
<keyword evidence="4" id="KW-0539">Nucleus</keyword>
<evidence type="ECO:0000313" key="6">
    <source>
        <dbReference type="Proteomes" id="UP000092461"/>
    </source>
</evidence>
<dbReference type="VEuPathDB" id="VectorBase:LLONM1_009839"/>
<evidence type="ECO:0000256" key="3">
    <source>
        <dbReference type="ARBA" id="ARBA00015405"/>
    </source>
</evidence>
<dbReference type="Pfam" id="PF09739">
    <property type="entry name" value="MCM_bind"/>
    <property type="match status" value="3"/>
</dbReference>
<dbReference type="EMBL" id="AJWK01032908">
    <property type="status" value="NOT_ANNOTATED_CDS"/>
    <property type="molecule type" value="Genomic_DNA"/>
</dbReference>
<comment type="subcellular location">
    <subcellularLocation>
        <location evidence="1">Nucleus</location>
    </subcellularLocation>
</comment>
<dbReference type="AlphaFoldDB" id="A0A1B0CWW0"/>
<organism evidence="5 6">
    <name type="scientific">Lutzomyia longipalpis</name>
    <name type="common">Sand fly</name>
    <dbReference type="NCBI Taxonomy" id="7200"/>
    <lineage>
        <taxon>Eukaryota</taxon>
        <taxon>Metazoa</taxon>
        <taxon>Ecdysozoa</taxon>
        <taxon>Arthropoda</taxon>
        <taxon>Hexapoda</taxon>
        <taxon>Insecta</taxon>
        <taxon>Pterygota</taxon>
        <taxon>Neoptera</taxon>
        <taxon>Endopterygota</taxon>
        <taxon>Diptera</taxon>
        <taxon>Nematocera</taxon>
        <taxon>Psychodoidea</taxon>
        <taxon>Psychodidae</taxon>
        <taxon>Lutzomyia</taxon>
        <taxon>Lutzomyia</taxon>
    </lineage>
</organism>
<dbReference type="GO" id="GO:0003682">
    <property type="term" value="F:chromatin binding"/>
    <property type="evidence" value="ECO:0007669"/>
    <property type="project" value="TreeGrafter"/>
</dbReference>
<dbReference type="InterPro" id="IPR019140">
    <property type="entry name" value="MCM_complex-bd"/>
</dbReference>
<sequence>MPVNFEDLVHQITIRDFLRNESDYIEVLSRTQDWSKIPLLKHDNIQPSGSLVRFRGMIQDMFDPEYYLERYEVKTGDGQRMQDGKFVDFLQIEQGEEEVNFSSENNKHGERRSLFLVTIPGINNWADEGYKDPSKLPEVEKLSVNPSKRQEDGDDDETLLKRQKVIKDDQTPGETRTILSTEYLVNSPLPDRPSRACLVKIYRNFESFRLNTVIDVVGFLSVDPALDGSTEEVEEMLSPEEHIAKNPPPSLIPRLHAISTREVHQIAPFETPFNGNFPDISRDILMVLTQCLFGDQLAGRYLFAHLLSSIQSRVGMEILGKMCLNLINLPGATSGYTKSLYEILEAIVPLAPNSHLILDETCLEPGQLQGGGKSLLPSDILVPLKPDSNVMNHIEETFKAAHQFIRTRLEVIRGFLASQKVAKFDLDGDIQTSVQEDLVTMRKTFNASSEELHSLLTLSRLVGKSMGKSKLDEETWELVKNMDQERQSSQVDLDGDIQTTVQEDLVTMRKTLNASSEELHSLLTLSRLVGKSMGKSKLDEETWELVKNMDQERRQRMKK</sequence>
<dbReference type="Proteomes" id="UP000092461">
    <property type="component" value="Unassembled WGS sequence"/>
</dbReference>
<evidence type="ECO:0000313" key="5">
    <source>
        <dbReference type="EnsemblMetazoa" id="LLOJ009494-PA"/>
    </source>
</evidence>
<dbReference type="PANTHER" id="PTHR13489:SF0">
    <property type="entry name" value="MINI-CHROMOSOME MAINTENANCE COMPLEX-BINDING PROTEIN"/>
    <property type="match status" value="1"/>
</dbReference>